<evidence type="ECO:0000256" key="1">
    <source>
        <dbReference type="ARBA" id="ARBA00022553"/>
    </source>
</evidence>
<dbReference type="AlphaFoldDB" id="L8WH57"/>
<dbReference type="InterPro" id="IPR036097">
    <property type="entry name" value="HisK_dim/P_sf"/>
</dbReference>
<dbReference type="InterPro" id="IPR004358">
    <property type="entry name" value="Sig_transdc_His_kin-like_C"/>
</dbReference>
<comment type="caution">
    <text evidence="4">The sequence shown here is derived from an EMBL/GenBank/DDBJ whole genome shotgun (WGS) entry which is preliminary data.</text>
</comment>
<reference evidence="4 5" key="1">
    <citation type="journal article" date="2013" name="Nat. Commun.">
        <title>The evolution and pathogenic mechanisms of the rice sheath blight pathogen.</title>
        <authorList>
            <person name="Zheng A."/>
            <person name="Lin R."/>
            <person name="Xu L."/>
            <person name="Qin P."/>
            <person name="Tang C."/>
            <person name="Ai P."/>
            <person name="Zhang D."/>
            <person name="Liu Y."/>
            <person name="Sun Z."/>
            <person name="Feng H."/>
            <person name="Wang Y."/>
            <person name="Chen Y."/>
            <person name="Liang X."/>
            <person name="Fu R."/>
            <person name="Li Q."/>
            <person name="Zhang J."/>
            <person name="Yu X."/>
            <person name="Xie Z."/>
            <person name="Ding L."/>
            <person name="Guan P."/>
            <person name="Tang J."/>
            <person name="Liang Y."/>
            <person name="Wang S."/>
            <person name="Deng Q."/>
            <person name="Li S."/>
            <person name="Zhu J."/>
            <person name="Wang L."/>
            <person name="Liu H."/>
            <person name="Li P."/>
        </authorList>
    </citation>
    <scope>NUCLEOTIDE SEQUENCE [LARGE SCALE GENOMIC DNA]</scope>
    <source>
        <strain evidence="5">AG-1 IA</strain>
    </source>
</reference>
<feature type="region of interest" description="Disordered" evidence="2">
    <location>
        <begin position="201"/>
        <end position="225"/>
    </location>
</feature>
<keyword evidence="1" id="KW-0597">Phosphoprotein</keyword>
<proteinExistence type="predicted"/>
<keyword evidence="4" id="KW-0808">Transferase</keyword>
<dbReference type="PANTHER" id="PTHR43547">
    <property type="entry name" value="TWO-COMPONENT HISTIDINE KINASE"/>
    <property type="match status" value="1"/>
</dbReference>
<accession>L8WH57</accession>
<dbReference type="GO" id="GO:0000155">
    <property type="term" value="F:phosphorelay sensor kinase activity"/>
    <property type="evidence" value="ECO:0007669"/>
    <property type="project" value="InterPro"/>
</dbReference>
<dbReference type="PANTHER" id="PTHR43547:SF2">
    <property type="entry name" value="HYBRID SIGNAL TRANSDUCTION HISTIDINE KINASE C"/>
    <property type="match status" value="1"/>
</dbReference>
<organism evidence="4 5">
    <name type="scientific">Thanatephorus cucumeris (strain AG1-IA)</name>
    <name type="common">Rice sheath blight fungus</name>
    <name type="synonym">Rhizoctonia solani</name>
    <dbReference type="NCBI Taxonomy" id="983506"/>
    <lineage>
        <taxon>Eukaryota</taxon>
        <taxon>Fungi</taxon>
        <taxon>Dikarya</taxon>
        <taxon>Basidiomycota</taxon>
        <taxon>Agaricomycotina</taxon>
        <taxon>Agaricomycetes</taxon>
        <taxon>Cantharellales</taxon>
        <taxon>Ceratobasidiaceae</taxon>
        <taxon>Rhizoctonia</taxon>
        <taxon>Rhizoctonia solani AG-1</taxon>
    </lineage>
</organism>
<dbReference type="Gene3D" id="1.10.287.130">
    <property type="match status" value="1"/>
</dbReference>
<keyword evidence="4" id="KW-0418">Kinase</keyword>
<evidence type="ECO:0000259" key="3">
    <source>
        <dbReference type="Pfam" id="PF00512"/>
    </source>
</evidence>
<dbReference type="STRING" id="983506.L8WH57"/>
<dbReference type="Proteomes" id="UP000011668">
    <property type="component" value="Unassembled WGS sequence"/>
</dbReference>
<dbReference type="InterPro" id="IPR003661">
    <property type="entry name" value="HisK_dim/P_dom"/>
</dbReference>
<dbReference type="InterPro" id="IPR036890">
    <property type="entry name" value="HATPase_C_sf"/>
</dbReference>
<evidence type="ECO:0000313" key="4">
    <source>
        <dbReference type="EMBL" id="ELU37250.1"/>
    </source>
</evidence>
<dbReference type="CDD" id="cd00082">
    <property type="entry name" value="HisKA"/>
    <property type="match status" value="1"/>
</dbReference>
<dbReference type="SUPFAM" id="SSF55874">
    <property type="entry name" value="ATPase domain of HSP90 chaperone/DNA topoisomerase II/histidine kinase"/>
    <property type="match status" value="1"/>
</dbReference>
<dbReference type="HOGENOM" id="CLU_323699_0_0_1"/>
<dbReference type="Gene3D" id="3.30.565.10">
    <property type="entry name" value="Histidine kinase-like ATPase, C-terminal domain"/>
    <property type="match status" value="1"/>
</dbReference>
<gene>
    <name evidence="4" type="ORF">AG1IA_08728</name>
</gene>
<dbReference type="PRINTS" id="PR00344">
    <property type="entry name" value="BCTRLSENSOR"/>
</dbReference>
<feature type="domain" description="Signal transduction histidine kinase dimerisation/phosphoacceptor" evidence="3">
    <location>
        <begin position="716"/>
        <end position="771"/>
    </location>
</feature>
<name>L8WH57_THACA</name>
<dbReference type="OrthoDB" id="60033at2759"/>
<sequence>MSCYGNRIVPAGINDQCDRQESQDRCGSSMLASRDLLRHVPLISFLDAYPEPAFILCTNTLPHSSLEFMYGNHALHSILFGHDDTAVLDDQGFFSALISDQDVFWLGDPLGSRSPITPHPSRTVAGDSRKITIRPDWLPRDHTPLDLELTPTPIDLPVIIPGVGSTTHSYVFIASPRRAPMNLLRSEAHTELQLRRDPGLRLTDFPPLPSSSGTRIRSRQSKSESTSWVSQPIPYVGVADLPSRMIETFPWEKTSLGPRESWPMTLKLMVKYLMEKPIPSCIFWSWPDQVMIYNDTYAKMIGSKHPGSFGQVGRIAWGELWDMLLPVSEQCRRGKSTRKNDGSFALTVPVGHPSDLFARPVIFQLADRTPPTRRGVSVSPFKGCLDDGTIGGVWNSTLETTQKVIAERRLSGISELSARMSDARTQEQFGERTMEVLSRNPIDLPFVALYWCEVENVSAIAAPAKYGAPALASTYLRHHTEIPTNVKLTLASSLGIPNEHSIARQVIKYTLDPVTYRPIQVLSEPDNIESPATVTEATPRLSMFGSPMGSVSSTIHLPPTSPTKGSELGIDLSKVFASGTVELIDPLPSQLAQGLDGRGFKDIPRAAALLPINMYSQNRSRHNGRLLPYAVLLVGLNTRRPYDADYASWLEGMAANLSNQLTVVLQREADMKLIEEQERIDKAKTMFFTNISHGTHLLTLWRRSHRRWLTQQTEVELRTPLTLIQAPLEQLAVSEGVSRDLHYKIHLAMRNCKRLKKLVDSIMDMSKLEAGRLVGSFRPVQLGRITADLAALFRSMAEKKGIEYQISCDMEDEPAVYVDLVTQAAEGTGVGLSLTKELVSLHGGHMSLSSQTEQEAPGESGSIFTVTLPHGCVHLPAALIHEGASNMNATRSPIRSYSWMEFEQPTPSSNASASDEAESATSSTLFFEKEDVVLVVDDVG</sequence>
<dbReference type="EMBL" id="AFRT01002772">
    <property type="protein sequence ID" value="ELU37250.1"/>
    <property type="molecule type" value="Genomic_DNA"/>
</dbReference>
<evidence type="ECO:0000313" key="5">
    <source>
        <dbReference type="Proteomes" id="UP000011668"/>
    </source>
</evidence>
<evidence type="ECO:0000256" key="2">
    <source>
        <dbReference type="SAM" id="MobiDB-lite"/>
    </source>
</evidence>
<dbReference type="SUPFAM" id="SSF47384">
    <property type="entry name" value="Homodimeric domain of signal transducing histidine kinase"/>
    <property type="match status" value="1"/>
</dbReference>
<dbReference type="Pfam" id="PF00512">
    <property type="entry name" value="HisKA"/>
    <property type="match status" value="1"/>
</dbReference>
<keyword evidence="5" id="KW-1185">Reference proteome</keyword>
<protein>
    <submittedName>
        <fullName evidence="4">Histidine kinase</fullName>
    </submittedName>
</protein>